<keyword evidence="3 6" id="KW-0812">Transmembrane</keyword>
<gene>
    <name evidence="7" type="ORF">SAMD00020551_3576</name>
</gene>
<comment type="subcellular location">
    <subcellularLocation>
        <location evidence="1">Cell membrane</location>
        <topology evidence="1">Multi-pass membrane protein</topology>
    </subcellularLocation>
</comment>
<name>A0A0A8X856_MESS1</name>
<accession>A0A0A8X856</accession>
<keyword evidence="5 6" id="KW-0472">Membrane</keyword>
<feature type="transmembrane region" description="Helical" evidence="6">
    <location>
        <begin position="20"/>
        <end position="46"/>
    </location>
</feature>
<evidence type="ECO:0000256" key="6">
    <source>
        <dbReference type="SAM" id="Phobius"/>
    </source>
</evidence>
<comment type="caution">
    <text evidence="7">The sequence shown here is derived from an EMBL/GenBank/DDBJ whole genome shotgun (WGS) entry which is preliminary data.</text>
</comment>
<dbReference type="EMBL" id="BASE01000082">
    <property type="protein sequence ID" value="GAM15419.1"/>
    <property type="molecule type" value="Genomic_DNA"/>
</dbReference>
<dbReference type="OrthoDB" id="2690036at2"/>
<keyword evidence="2" id="KW-1003">Cell membrane</keyword>
<dbReference type="GO" id="GO:0005886">
    <property type="term" value="C:plasma membrane"/>
    <property type="evidence" value="ECO:0007669"/>
    <property type="project" value="UniProtKB-SubCell"/>
</dbReference>
<keyword evidence="7" id="KW-0449">Lipoprotein</keyword>
<feature type="transmembrane region" description="Helical" evidence="6">
    <location>
        <begin position="58"/>
        <end position="78"/>
    </location>
</feature>
<proteinExistence type="predicted"/>
<dbReference type="Proteomes" id="UP000031014">
    <property type="component" value="Unassembled WGS sequence"/>
</dbReference>
<evidence type="ECO:0000256" key="3">
    <source>
        <dbReference type="ARBA" id="ARBA00022692"/>
    </source>
</evidence>
<keyword evidence="8" id="KW-1185">Reference proteome</keyword>
<dbReference type="Pfam" id="PF06081">
    <property type="entry name" value="ArAE_1"/>
    <property type="match status" value="1"/>
</dbReference>
<dbReference type="AlphaFoldDB" id="A0A0A8X856"/>
<reference evidence="7 8" key="1">
    <citation type="submission" date="2013-06" db="EMBL/GenBank/DDBJ databases">
        <title>Whole genome shotgun sequence of Bacillus selenatarsenatis SF-1.</title>
        <authorList>
            <person name="Kuroda M."/>
            <person name="Sei K."/>
            <person name="Yamashita M."/>
            <person name="Ike M."/>
        </authorList>
    </citation>
    <scope>NUCLEOTIDE SEQUENCE [LARGE SCALE GENOMIC DNA]</scope>
    <source>
        <strain evidence="7 8">SF-1</strain>
    </source>
</reference>
<sequence length="352" mass="40059">MAILKKFNFVGGRVLKTGIAVFITALICELLGWPPMFAVITAIVTIEPTAADSIKKAYVRFPASAIGAAFSVVFNFAFGDSPLTYMLVAVATIVACHKLHLQDGALVAVLTGVAMISTVQDHYLSNFFIRLGTTLTGLTVSTLVNLLVIRPDYSKSIKSKIQQLIVETGDLIEGRGTEITRHQPLHRETRADFQRILKDMEAIETLCKHQKKEWKLHQFDRKNMRNIHYEFKKLTILRQVHYHVGNLVSLPSMHLPEKKAQIVEDMVKSIKSAFHHPDFAMDESHDAIVKELLDLLRHEVDVREAYSHRFSEETVIYYELVSIHDLLEELNHIHKFEIRHQKLLEKSLDISS</sequence>
<evidence type="ECO:0000313" key="7">
    <source>
        <dbReference type="EMBL" id="GAM15419.1"/>
    </source>
</evidence>
<evidence type="ECO:0000313" key="8">
    <source>
        <dbReference type="Proteomes" id="UP000031014"/>
    </source>
</evidence>
<organism evidence="7 8">
    <name type="scientific">Mesobacillus selenatarsenatis (strain DSM 18680 / JCM 14380 / FERM P-15431 / SF-1)</name>
    <dbReference type="NCBI Taxonomy" id="1321606"/>
    <lineage>
        <taxon>Bacteria</taxon>
        <taxon>Bacillati</taxon>
        <taxon>Bacillota</taxon>
        <taxon>Bacilli</taxon>
        <taxon>Bacillales</taxon>
        <taxon>Bacillaceae</taxon>
        <taxon>Mesobacillus</taxon>
    </lineage>
</organism>
<evidence type="ECO:0000256" key="2">
    <source>
        <dbReference type="ARBA" id="ARBA00022475"/>
    </source>
</evidence>
<keyword evidence="4 6" id="KW-1133">Transmembrane helix</keyword>
<dbReference type="RefSeq" id="WP_041967075.1">
    <property type="nucleotide sequence ID" value="NZ_BASE01000082.1"/>
</dbReference>
<dbReference type="InterPro" id="IPR010343">
    <property type="entry name" value="ArAE_1"/>
</dbReference>
<evidence type="ECO:0000256" key="5">
    <source>
        <dbReference type="ARBA" id="ARBA00023136"/>
    </source>
</evidence>
<evidence type="ECO:0000256" key="4">
    <source>
        <dbReference type="ARBA" id="ARBA00022989"/>
    </source>
</evidence>
<feature type="transmembrane region" description="Helical" evidence="6">
    <location>
        <begin position="127"/>
        <end position="149"/>
    </location>
</feature>
<dbReference type="STRING" id="1321606.SAMD00020551_3576"/>
<evidence type="ECO:0000256" key="1">
    <source>
        <dbReference type="ARBA" id="ARBA00004651"/>
    </source>
</evidence>
<protein>
    <submittedName>
        <fullName evidence="7">Putative lipoprotein SAV1865</fullName>
    </submittedName>
</protein>